<dbReference type="SMART" id="SM00060">
    <property type="entry name" value="FN3"/>
    <property type="match status" value="1"/>
</dbReference>
<dbReference type="CDD" id="cd00063">
    <property type="entry name" value="FN3"/>
    <property type="match status" value="1"/>
</dbReference>
<feature type="non-terminal residue" evidence="5">
    <location>
        <position position="1"/>
    </location>
</feature>
<dbReference type="Pfam" id="PF00041">
    <property type="entry name" value="fn3"/>
    <property type="match status" value="1"/>
</dbReference>
<evidence type="ECO:0000259" key="4">
    <source>
        <dbReference type="PROSITE" id="PS50853"/>
    </source>
</evidence>
<dbReference type="PANTHER" id="PTHR44170">
    <property type="entry name" value="PROTEIN SIDEKICK"/>
    <property type="match status" value="1"/>
</dbReference>
<dbReference type="PROSITE" id="PS50835">
    <property type="entry name" value="IG_LIKE"/>
    <property type="match status" value="1"/>
</dbReference>
<keyword evidence="2" id="KW-1015">Disulfide bond</keyword>
<keyword evidence="6" id="KW-1185">Reference proteome</keyword>
<dbReference type="InterPro" id="IPR013783">
    <property type="entry name" value="Ig-like_fold"/>
</dbReference>
<dbReference type="PANTHER" id="PTHR44170:SF6">
    <property type="entry name" value="CONTACTIN"/>
    <property type="match status" value="1"/>
</dbReference>
<name>A0AA35WTW2_GEOBA</name>
<sequence length="243" mass="25248">SVRDTVYVGLYTASGGDISISGGLTFDPDQLTLTCISTGGPATTVTWTRDSTTVTQGTQTVLNDPVTAQYTHTLTVTTAGEYTCTVANNKPSSASASTTVAGPPRPTDVTAVQDGPTSITVTWTPPSPLGDTTGYRISFTGGSDVDIDGGSTNSYTLTGLTNGQTYTISIVATSEHLFGDATTFEITLSKREIGPYISVIAYSSPSSRTGVCVSELHNSHLHLPLLECVQWEGGQLGGGLETH</sequence>
<dbReference type="InterPro" id="IPR036179">
    <property type="entry name" value="Ig-like_dom_sf"/>
</dbReference>
<evidence type="ECO:0000313" key="6">
    <source>
        <dbReference type="Proteomes" id="UP001174909"/>
    </source>
</evidence>
<evidence type="ECO:0000259" key="3">
    <source>
        <dbReference type="PROSITE" id="PS50835"/>
    </source>
</evidence>
<dbReference type="SUPFAM" id="SSF49265">
    <property type="entry name" value="Fibronectin type III"/>
    <property type="match status" value="1"/>
</dbReference>
<reference evidence="5" key="1">
    <citation type="submission" date="2023-03" db="EMBL/GenBank/DDBJ databases">
        <authorList>
            <person name="Steffen K."/>
            <person name="Cardenas P."/>
        </authorList>
    </citation>
    <scope>NUCLEOTIDE SEQUENCE</scope>
</reference>
<dbReference type="SUPFAM" id="SSF48726">
    <property type="entry name" value="Immunoglobulin"/>
    <property type="match status" value="1"/>
</dbReference>
<evidence type="ECO:0000313" key="5">
    <source>
        <dbReference type="EMBL" id="CAI8033623.1"/>
    </source>
</evidence>
<protein>
    <recommendedName>
        <fullName evidence="7">Fibronectin type-III domain-containing protein</fullName>
    </recommendedName>
</protein>
<evidence type="ECO:0008006" key="7">
    <source>
        <dbReference type="Google" id="ProtNLM"/>
    </source>
</evidence>
<accession>A0AA35WTW2</accession>
<dbReference type="InterPro" id="IPR007110">
    <property type="entry name" value="Ig-like_dom"/>
</dbReference>
<dbReference type="AlphaFoldDB" id="A0AA35WTW2"/>
<dbReference type="Pfam" id="PF13927">
    <property type="entry name" value="Ig_3"/>
    <property type="match status" value="1"/>
</dbReference>
<comment type="caution">
    <text evidence="5">The sequence shown here is derived from an EMBL/GenBank/DDBJ whole genome shotgun (WGS) entry which is preliminary data.</text>
</comment>
<feature type="domain" description="Ig-like" evidence="3">
    <location>
        <begin position="29"/>
        <end position="101"/>
    </location>
</feature>
<dbReference type="InterPro" id="IPR036116">
    <property type="entry name" value="FN3_sf"/>
</dbReference>
<dbReference type="PROSITE" id="PS50853">
    <property type="entry name" value="FN3"/>
    <property type="match status" value="1"/>
</dbReference>
<dbReference type="GO" id="GO:0016020">
    <property type="term" value="C:membrane"/>
    <property type="evidence" value="ECO:0007669"/>
    <property type="project" value="UniProtKB-SubCell"/>
</dbReference>
<dbReference type="GO" id="GO:0098609">
    <property type="term" value="P:cell-cell adhesion"/>
    <property type="evidence" value="ECO:0007669"/>
    <property type="project" value="TreeGrafter"/>
</dbReference>
<gene>
    <name evidence="5" type="ORF">GBAR_LOCUS18968</name>
</gene>
<dbReference type="CDD" id="cd00096">
    <property type="entry name" value="Ig"/>
    <property type="match status" value="1"/>
</dbReference>
<dbReference type="Proteomes" id="UP001174909">
    <property type="component" value="Unassembled WGS sequence"/>
</dbReference>
<keyword evidence="1" id="KW-0677">Repeat</keyword>
<evidence type="ECO:0000256" key="2">
    <source>
        <dbReference type="ARBA" id="ARBA00023157"/>
    </source>
</evidence>
<proteinExistence type="predicted"/>
<organism evidence="5 6">
    <name type="scientific">Geodia barretti</name>
    <name type="common">Barrett's horny sponge</name>
    <dbReference type="NCBI Taxonomy" id="519541"/>
    <lineage>
        <taxon>Eukaryota</taxon>
        <taxon>Metazoa</taxon>
        <taxon>Porifera</taxon>
        <taxon>Demospongiae</taxon>
        <taxon>Heteroscleromorpha</taxon>
        <taxon>Tetractinellida</taxon>
        <taxon>Astrophorina</taxon>
        <taxon>Geodiidae</taxon>
        <taxon>Geodia</taxon>
    </lineage>
</organism>
<dbReference type="Gene3D" id="2.60.40.10">
    <property type="entry name" value="Immunoglobulins"/>
    <property type="match status" value="2"/>
</dbReference>
<evidence type="ECO:0000256" key="1">
    <source>
        <dbReference type="ARBA" id="ARBA00022737"/>
    </source>
</evidence>
<dbReference type="EMBL" id="CASHTH010002681">
    <property type="protein sequence ID" value="CAI8033623.1"/>
    <property type="molecule type" value="Genomic_DNA"/>
</dbReference>
<feature type="domain" description="Fibronectin type-III" evidence="4">
    <location>
        <begin position="103"/>
        <end position="192"/>
    </location>
</feature>
<dbReference type="InterPro" id="IPR003961">
    <property type="entry name" value="FN3_dom"/>
</dbReference>